<comment type="caution">
    <text evidence="2">The sequence shown here is derived from an EMBL/GenBank/DDBJ whole genome shotgun (WGS) entry which is preliminary data.</text>
</comment>
<keyword evidence="3" id="KW-1185">Reference proteome</keyword>
<dbReference type="STRING" id="1399968.CI15_28195"/>
<proteinExistence type="predicted"/>
<name>A0A149PD97_9BURK</name>
<feature type="transmembrane region" description="Helical" evidence="1">
    <location>
        <begin position="119"/>
        <end position="137"/>
    </location>
</feature>
<dbReference type="RefSeq" id="WP_062134593.1">
    <property type="nucleotide sequence ID" value="NZ_LRBG01000038.1"/>
</dbReference>
<organism evidence="2 3">
    <name type="scientific">Paraburkholderia monticola</name>
    <dbReference type="NCBI Taxonomy" id="1399968"/>
    <lineage>
        <taxon>Bacteria</taxon>
        <taxon>Pseudomonadati</taxon>
        <taxon>Pseudomonadota</taxon>
        <taxon>Betaproteobacteria</taxon>
        <taxon>Burkholderiales</taxon>
        <taxon>Burkholderiaceae</taxon>
        <taxon>Paraburkholderia</taxon>
    </lineage>
</organism>
<keyword evidence="1" id="KW-1133">Transmembrane helix</keyword>
<dbReference type="Proteomes" id="UP000075613">
    <property type="component" value="Unassembled WGS sequence"/>
</dbReference>
<accession>A0A149PD97</accession>
<dbReference type="EMBL" id="LRBG01000038">
    <property type="protein sequence ID" value="KXU83004.1"/>
    <property type="molecule type" value="Genomic_DNA"/>
</dbReference>
<evidence type="ECO:0000313" key="3">
    <source>
        <dbReference type="Proteomes" id="UP000075613"/>
    </source>
</evidence>
<dbReference type="Pfam" id="PF20398">
    <property type="entry name" value="DUF6691"/>
    <property type="match status" value="1"/>
</dbReference>
<gene>
    <name evidence="2" type="ORF">CI15_28195</name>
</gene>
<feature type="transmembrane region" description="Helical" evidence="1">
    <location>
        <begin position="47"/>
        <end position="64"/>
    </location>
</feature>
<keyword evidence="1" id="KW-0472">Membrane</keyword>
<evidence type="ECO:0000313" key="2">
    <source>
        <dbReference type="EMBL" id="KXU83004.1"/>
    </source>
</evidence>
<feature type="transmembrane region" description="Helical" evidence="1">
    <location>
        <begin position="85"/>
        <end position="113"/>
    </location>
</feature>
<evidence type="ECO:0000256" key="1">
    <source>
        <dbReference type="SAM" id="Phobius"/>
    </source>
</evidence>
<dbReference type="AlphaFoldDB" id="A0A149PD97"/>
<dbReference type="InterPro" id="IPR046513">
    <property type="entry name" value="DUF6691"/>
</dbReference>
<keyword evidence="1" id="KW-0812">Transmembrane</keyword>
<reference evidence="2 3" key="1">
    <citation type="journal article" date="2015" name="Int. J. Syst. Evol. Microbiol.">
        <title>Burkholderia monticola sp. nov., isolated from mountain soil.</title>
        <authorList>
            <person name="Baek I."/>
            <person name="Seo B."/>
            <person name="Lee I."/>
            <person name="Yi H."/>
            <person name="Chun J."/>
        </authorList>
    </citation>
    <scope>NUCLEOTIDE SEQUENCE [LARGE SCALE GENOMIC DNA]</scope>
    <source>
        <strain evidence="2 3">JC2948</strain>
    </source>
</reference>
<protein>
    <submittedName>
        <fullName evidence="2">YeeE/YedE family protein</fullName>
    </submittedName>
</protein>
<sequence>MKARRSLASLVCGLLFGVGLALAGMTRPQKVLGFLDVAGHWDPSLLFVLGGAVLLATVGFRLVLRRGSPLLETSFDLPTTKTIDIKLIGGALIFGLGWGLSGFCPGPAIALLAAPNSEALYFLPAMLAGWWLYDLAVRGSKRRGDS</sequence>
<dbReference type="OrthoDB" id="9790409at2"/>